<comment type="caution">
    <text evidence="3">The sequence shown here is derived from an EMBL/GenBank/DDBJ whole genome shotgun (WGS) entry which is preliminary data.</text>
</comment>
<organism evidence="3 4">
    <name type="scientific">Microbacterium oxydans</name>
    <dbReference type="NCBI Taxonomy" id="82380"/>
    <lineage>
        <taxon>Bacteria</taxon>
        <taxon>Bacillati</taxon>
        <taxon>Actinomycetota</taxon>
        <taxon>Actinomycetes</taxon>
        <taxon>Micrococcales</taxon>
        <taxon>Microbacteriaceae</taxon>
        <taxon>Microbacterium</taxon>
    </lineage>
</organism>
<dbReference type="PANTHER" id="PTHR36509">
    <property type="entry name" value="BLL3101 PROTEIN"/>
    <property type="match status" value="1"/>
</dbReference>
<dbReference type="Pfam" id="PF06742">
    <property type="entry name" value="DUF1214"/>
    <property type="match status" value="1"/>
</dbReference>
<evidence type="ECO:0008006" key="5">
    <source>
        <dbReference type="Google" id="ProtNLM"/>
    </source>
</evidence>
<dbReference type="RefSeq" id="WP_045264818.1">
    <property type="nucleotide sequence ID" value="NZ_JYIV01000029.1"/>
</dbReference>
<dbReference type="InterPro" id="IPR037050">
    <property type="entry name" value="DUF1254_sf"/>
</dbReference>
<dbReference type="Gene3D" id="2.60.40.1610">
    <property type="entry name" value="Domain of unknown function DUF1254"/>
    <property type="match status" value="1"/>
</dbReference>
<feature type="domain" description="DUF1214" evidence="1">
    <location>
        <begin position="318"/>
        <end position="426"/>
    </location>
</feature>
<protein>
    <recommendedName>
        <fullName evidence="5">ATP synthase subunit alpha</fullName>
    </recommendedName>
</protein>
<name>A0A0F0KGU9_9MICO</name>
<reference evidence="3 4" key="1">
    <citation type="submission" date="2015-02" db="EMBL/GenBank/DDBJ databases">
        <title>Draft genome sequences of ten Microbacterium spp. with emphasis on heavy metal contaminated environments.</title>
        <authorList>
            <person name="Corretto E."/>
        </authorList>
    </citation>
    <scope>NUCLEOTIDE SEQUENCE [LARGE SCALE GENOMIC DNA]</scope>
    <source>
        <strain evidence="3 4">BEL163</strain>
    </source>
</reference>
<dbReference type="Pfam" id="PF06863">
    <property type="entry name" value="DUF1254"/>
    <property type="match status" value="1"/>
</dbReference>
<dbReference type="InterPro" id="IPR010679">
    <property type="entry name" value="DUF1254"/>
</dbReference>
<feature type="domain" description="DUF1254" evidence="2">
    <location>
        <begin position="46"/>
        <end position="174"/>
    </location>
</feature>
<evidence type="ECO:0000313" key="4">
    <source>
        <dbReference type="Proteomes" id="UP000033725"/>
    </source>
</evidence>
<dbReference type="EMBL" id="JYIV01000029">
    <property type="protein sequence ID" value="KJL19654.1"/>
    <property type="molecule type" value="Genomic_DNA"/>
</dbReference>
<evidence type="ECO:0000313" key="3">
    <source>
        <dbReference type="EMBL" id="KJL19654.1"/>
    </source>
</evidence>
<dbReference type="OrthoDB" id="40820at2"/>
<dbReference type="AlphaFoldDB" id="A0A0F0KGU9"/>
<evidence type="ECO:0000259" key="2">
    <source>
        <dbReference type="Pfam" id="PF06863"/>
    </source>
</evidence>
<dbReference type="InterPro" id="IPR010621">
    <property type="entry name" value="DUF1214"/>
</dbReference>
<dbReference type="Gene3D" id="2.60.120.600">
    <property type="entry name" value="Domain of unknown function DUF1214, C-terminal domain"/>
    <property type="match status" value="1"/>
</dbReference>
<evidence type="ECO:0000259" key="1">
    <source>
        <dbReference type="Pfam" id="PF06742"/>
    </source>
</evidence>
<sequence length="443" mass="47928">MTEPAPQHDSLSVTAYLYAFPLVFNLGQVRRSVEDGIGSMPAAPLNAIVHARTLAGADDDFVSINNDTVYSFAQIDLSAGPVHLHLPDAGARYHVMQFVDAWTDNFAYVGTRATGTGAKDVLLRGPSTRGGVSTDAADIVIDAPTDVVSMVGRWAVDGEADLPAVHALQDAMSLNGPVGRGLPEVASQGTPALDFWEQFRVWSRAFPAAPRDRALEATFTELGITGDVPVGSLGDETVARLEHAFAEGESALDGILRSGSAPVVNGWQMTLHIFDYNLDYFGVGTIDDPQWKAPEGLQRLALRAGSAKAGLWGNHGYEAAYIMTYVDDRGEQLTGERHYTLRLAPPPPVGAFWSVTMYSLPEFFLVDNPIDRYSLGDRTPGIVYGDDRSLTITMSHVAPEDPVARANWLPTPSGEFRPIIRMYIPGEEVLDGSYEPPAIVRTE</sequence>
<dbReference type="InterPro" id="IPR037049">
    <property type="entry name" value="DUF1214_C_sf"/>
</dbReference>
<proteinExistence type="predicted"/>
<gene>
    <name evidence="3" type="ORF">RN51_02996</name>
</gene>
<dbReference type="SUPFAM" id="SSF160935">
    <property type="entry name" value="VPA0735-like"/>
    <property type="match status" value="1"/>
</dbReference>
<dbReference type="PANTHER" id="PTHR36509:SF2">
    <property type="entry name" value="BLL3101 PROTEIN"/>
    <property type="match status" value="1"/>
</dbReference>
<dbReference type="Proteomes" id="UP000033725">
    <property type="component" value="Unassembled WGS sequence"/>
</dbReference>
<accession>A0A0F0KGU9</accession>
<dbReference type="PATRIC" id="fig|82380.10.peg.3005"/>